<protein>
    <submittedName>
        <fullName evidence="2">Haloacid dehalogenase type II</fullName>
    </submittedName>
</protein>
<dbReference type="NCBIfam" id="TIGR01428">
    <property type="entry name" value="HAD_type_II"/>
    <property type="match status" value="1"/>
</dbReference>
<name>A0ABV8NW52_9BURK</name>
<dbReference type="PANTHER" id="PTHR43316">
    <property type="entry name" value="HYDROLASE, HALOACID DELAHOGENASE-RELATED"/>
    <property type="match status" value="1"/>
</dbReference>
<reference evidence="3" key="1">
    <citation type="journal article" date="2019" name="Int. J. Syst. Evol. Microbiol.">
        <title>The Global Catalogue of Microorganisms (GCM) 10K type strain sequencing project: providing services to taxonomists for standard genome sequencing and annotation.</title>
        <authorList>
            <consortium name="The Broad Institute Genomics Platform"/>
            <consortium name="The Broad Institute Genome Sequencing Center for Infectious Disease"/>
            <person name="Wu L."/>
            <person name="Ma J."/>
        </authorList>
    </citation>
    <scope>NUCLEOTIDE SEQUENCE [LARGE SCALE GENOMIC DNA]</scope>
    <source>
        <strain evidence="3">LMG 24813</strain>
    </source>
</reference>
<keyword evidence="1" id="KW-0378">Hydrolase</keyword>
<dbReference type="RefSeq" id="WP_217965162.1">
    <property type="nucleotide sequence ID" value="NZ_JAHTBN010000005.1"/>
</dbReference>
<dbReference type="Proteomes" id="UP001595848">
    <property type="component" value="Unassembled WGS sequence"/>
</dbReference>
<dbReference type="CDD" id="cd02588">
    <property type="entry name" value="HAD_L2-DEX"/>
    <property type="match status" value="1"/>
</dbReference>
<organism evidence="2 3">
    <name type="scientific">Candidimonas humi</name>
    <dbReference type="NCBI Taxonomy" id="683355"/>
    <lineage>
        <taxon>Bacteria</taxon>
        <taxon>Pseudomonadati</taxon>
        <taxon>Pseudomonadota</taxon>
        <taxon>Betaproteobacteria</taxon>
        <taxon>Burkholderiales</taxon>
        <taxon>Alcaligenaceae</taxon>
        <taxon>Candidimonas</taxon>
    </lineage>
</organism>
<evidence type="ECO:0000313" key="2">
    <source>
        <dbReference type="EMBL" id="MFC4200073.1"/>
    </source>
</evidence>
<gene>
    <name evidence="2" type="ORF">ACFOY1_03815</name>
</gene>
<comment type="caution">
    <text evidence="2">The sequence shown here is derived from an EMBL/GenBank/DDBJ whole genome shotgun (WGS) entry which is preliminary data.</text>
</comment>
<dbReference type="EMBL" id="JBHSBV010000001">
    <property type="protein sequence ID" value="MFC4200073.1"/>
    <property type="molecule type" value="Genomic_DNA"/>
</dbReference>
<evidence type="ECO:0000256" key="1">
    <source>
        <dbReference type="ARBA" id="ARBA00022801"/>
    </source>
</evidence>
<accession>A0ABV8NW52</accession>
<proteinExistence type="predicted"/>
<dbReference type="PANTHER" id="PTHR43316:SF3">
    <property type="entry name" value="HALOACID DEHALOGENASE, TYPE II (AFU_ORTHOLOGUE AFUA_2G07750)-RELATED"/>
    <property type="match status" value="1"/>
</dbReference>
<dbReference type="NCBIfam" id="TIGR01493">
    <property type="entry name" value="HAD-SF-IA-v2"/>
    <property type="match status" value="1"/>
</dbReference>
<dbReference type="InterPro" id="IPR051540">
    <property type="entry name" value="S-2-haloacid_dehalogenase"/>
</dbReference>
<dbReference type="InterPro" id="IPR006439">
    <property type="entry name" value="HAD-SF_hydro_IA"/>
</dbReference>
<dbReference type="InterPro" id="IPR006328">
    <property type="entry name" value="2-HAD"/>
</dbReference>
<evidence type="ECO:0000313" key="3">
    <source>
        <dbReference type="Proteomes" id="UP001595848"/>
    </source>
</evidence>
<dbReference type="Pfam" id="PF00702">
    <property type="entry name" value="Hydrolase"/>
    <property type="match status" value="1"/>
</dbReference>
<keyword evidence="3" id="KW-1185">Reference proteome</keyword>
<sequence length="245" mass="27578">MSLDAVKALVFDTFGTVVDWRTSVSRDLAAFGKRKGIEADWLAFADAWRAGYKPAMDTVRKGLRPWANIDVLHRERLEQLLEDFGIHGLTEDELRYLNDTWHRLAPWPDVLPGLQRLKQHYILSTFSNGSVPCLVGMAKHAGLPWDAIYSADIARHFKPDPEVYLGVIDFFALQPGEVMLVAAHNGDLRHARSHGMRTAYIHRPTEYGPAQSKDLRAEEDWDVIVPGMDRLADTLLGEQAPGRPA</sequence>